<name>A0ABW9UUE0_9SPHN</name>
<proteinExistence type="predicted"/>
<dbReference type="InterPro" id="IPR004045">
    <property type="entry name" value="Glutathione_S-Trfase_N"/>
</dbReference>
<dbReference type="Pfam" id="PF13417">
    <property type="entry name" value="GST_N_3"/>
    <property type="match status" value="1"/>
</dbReference>
<protein>
    <submittedName>
        <fullName evidence="3">Glutathione S-transferase family protein</fullName>
    </submittedName>
</protein>
<reference evidence="3 4" key="1">
    <citation type="submission" date="2019-12" db="EMBL/GenBank/DDBJ databases">
        <title>Genomic-based taxomic classification of the family Erythrobacteraceae.</title>
        <authorList>
            <person name="Xu L."/>
        </authorList>
    </citation>
    <scope>NUCLEOTIDE SEQUENCE [LARGE SCALE GENOMIC DNA]</scope>
    <source>
        <strain evidence="3 4">H32</strain>
    </source>
</reference>
<dbReference type="InterPro" id="IPR040079">
    <property type="entry name" value="Glutathione_S-Trfase"/>
</dbReference>
<dbReference type="CDD" id="cd00570">
    <property type="entry name" value="GST_N_family"/>
    <property type="match status" value="1"/>
</dbReference>
<dbReference type="PANTHER" id="PTHR42673:SF4">
    <property type="entry name" value="MALEYLACETOACETATE ISOMERASE"/>
    <property type="match status" value="1"/>
</dbReference>
<comment type="caution">
    <text evidence="3">The sequence shown here is derived from an EMBL/GenBank/DDBJ whole genome shotgun (WGS) entry which is preliminary data.</text>
</comment>
<evidence type="ECO:0000313" key="3">
    <source>
        <dbReference type="EMBL" id="MXO68449.1"/>
    </source>
</evidence>
<evidence type="ECO:0000259" key="1">
    <source>
        <dbReference type="PROSITE" id="PS50404"/>
    </source>
</evidence>
<dbReference type="Gene3D" id="1.20.1050.10">
    <property type="match status" value="1"/>
</dbReference>
<feature type="domain" description="GST C-terminal" evidence="2">
    <location>
        <begin position="87"/>
        <end position="208"/>
    </location>
</feature>
<keyword evidence="4" id="KW-1185">Reference proteome</keyword>
<evidence type="ECO:0000313" key="4">
    <source>
        <dbReference type="Proteomes" id="UP000444401"/>
    </source>
</evidence>
<organism evidence="3 4">
    <name type="scientific">Pelagerythrobacter marinus</name>
    <dbReference type="NCBI Taxonomy" id="538382"/>
    <lineage>
        <taxon>Bacteria</taxon>
        <taxon>Pseudomonadati</taxon>
        <taxon>Pseudomonadota</taxon>
        <taxon>Alphaproteobacteria</taxon>
        <taxon>Sphingomonadales</taxon>
        <taxon>Erythrobacteraceae</taxon>
        <taxon>Pelagerythrobacter</taxon>
    </lineage>
</organism>
<dbReference type="PROSITE" id="PS50405">
    <property type="entry name" value="GST_CTER"/>
    <property type="match status" value="1"/>
</dbReference>
<dbReference type="Gene3D" id="3.40.30.10">
    <property type="entry name" value="Glutaredoxin"/>
    <property type="match status" value="1"/>
</dbReference>
<dbReference type="SUPFAM" id="SSF52833">
    <property type="entry name" value="Thioredoxin-like"/>
    <property type="match status" value="1"/>
</dbReference>
<gene>
    <name evidence="3" type="ORF">GRI72_06375</name>
</gene>
<accession>A0ABW9UUE0</accession>
<sequence>MMPILYGHLFSSYTWKALIPLHANGTPYEFREVGPDHPEHAAFVERAHPTGKFPVLVDGGTTVIEATAIVEHLAQHHPGRAPLIPADPAAAVTTRMLDRVFDNYLMGGVQQVVYAYLADSANPDPGAVRQGGETLRRAYAWLEGWLARNALPKHVSLVTCAAAPSLFYADWVERIPADCPRLLELRRELLALPPVARCVEDARPFRDLFPLGAPDRD</sequence>
<dbReference type="SFLD" id="SFLDS00019">
    <property type="entry name" value="Glutathione_Transferase_(cytos"/>
    <property type="match status" value="1"/>
</dbReference>
<dbReference type="SUPFAM" id="SSF47616">
    <property type="entry name" value="GST C-terminal domain-like"/>
    <property type="match status" value="1"/>
</dbReference>
<dbReference type="PANTHER" id="PTHR42673">
    <property type="entry name" value="MALEYLACETOACETATE ISOMERASE"/>
    <property type="match status" value="1"/>
</dbReference>
<dbReference type="InterPro" id="IPR036249">
    <property type="entry name" value="Thioredoxin-like_sf"/>
</dbReference>
<dbReference type="Proteomes" id="UP000444401">
    <property type="component" value="Unassembled WGS sequence"/>
</dbReference>
<dbReference type="InterPro" id="IPR010987">
    <property type="entry name" value="Glutathione-S-Trfase_C-like"/>
</dbReference>
<dbReference type="EMBL" id="WTYO01000002">
    <property type="protein sequence ID" value="MXO68449.1"/>
    <property type="molecule type" value="Genomic_DNA"/>
</dbReference>
<dbReference type="PROSITE" id="PS50404">
    <property type="entry name" value="GST_NTER"/>
    <property type="match status" value="1"/>
</dbReference>
<feature type="domain" description="GST N-terminal" evidence="1">
    <location>
        <begin position="1"/>
        <end position="81"/>
    </location>
</feature>
<dbReference type="InterPro" id="IPR036282">
    <property type="entry name" value="Glutathione-S-Trfase_C_sf"/>
</dbReference>
<evidence type="ECO:0000259" key="2">
    <source>
        <dbReference type="PROSITE" id="PS50405"/>
    </source>
</evidence>